<gene>
    <name evidence="3" type="ORF">QYE76_003837</name>
</gene>
<reference evidence="3" key="1">
    <citation type="submission" date="2023-07" db="EMBL/GenBank/DDBJ databases">
        <title>A chromosome-level genome assembly of Lolium multiflorum.</title>
        <authorList>
            <person name="Chen Y."/>
            <person name="Copetti D."/>
            <person name="Kolliker R."/>
            <person name="Studer B."/>
        </authorList>
    </citation>
    <scope>NUCLEOTIDE SEQUENCE</scope>
    <source>
        <strain evidence="3">02402/16</strain>
        <tissue evidence="3">Leaf</tissue>
    </source>
</reference>
<dbReference type="InterPro" id="IPR007658">
    <property type="entry name" value="DUF594"/>
</dbReference>
<dbReference type="EMBL" id="JAUUTY010000005">
    <property type="protein sequence ID" value="KAK1629522.1"/>
    <property type="molecule type" value="Genomic_DNA"/>
</dbReference>
<evidence type="ECO:0000259" key="2">
    <source>
        <dbReference type="Pfam" id="PF13968"/>
    </source>
</evidence>
<keyword evidence="1" id="KW-0472">Membrane</keyword>
<dbReference type="AlphaFoldDB" id="A0AAD8VZL7"/>
<feature type="transmembrane region" description="Helical" evidence="1">
    <location>
        <begin position="311"/>
        <end position="343"/>
    </location>
</feature>
<sequence length="658" mass="74639">MVGGGVLLHLWNEWAVQILVLFSFTSQAFLFVVAGNRRRNGSTKLKVLLWLAYLLADSTATYTLGHLSIASAPHVHQLVAFWAPFLLLHLGGQDTITAYALEDNRLWLRHLQTLVVQVLGAAYVLYMHLSGSRALVAAAILMFAVGALKYGERIWALKCADNDGLNSYLKKYCDDRKFPPRIRRGVRTSKLSFDDAKDDLESFGTEEEMALHGAHTLLGLCVRAFINHPQSATDYICGSVFYFVRHSKENIYAVIEMELSLMYDIMYTKARVVHTWYGLCIRFVSLLAIATTAVLVFLLVNLKDGYKRVDVAITCILLVGALLLEVTSGFIAIGSTWTGYFLYSRRWNLLHPVTASLRRLVVRAGIGQRWSETLRTVGQFNMLDFCTGDSYNLKKVPMRRAKISPQLKDLLLNELLRIADRHDGAEEGMYSLNQNTDLPLFEAEFDTRIVRWQIATDVILCSIDEDGEEDYQMAIKNLSDYMMFLLVNHPEMLPGHSRGHMYVDALQWIARCNKNVVRLDKEASIMRNYKKPLITRGAQVAQYMTDKCHRPDDDSGENATCNHGVDIAKTLLQKGWDTRHLLGAIFGVWVEMLCYAGRHCSRDCHARKLSSGGEFLTVVWLLTAHLGIYEYAKFREPPRVYHNTHDLLRVDPVTLNLS</sequence>
<feature type="transmembrane region" description="Helical" evidence="1">
    <location>
        <begin position="14"/>
        <end position="35"/>
    </location>
</feature>
<feature type="domain" description="DUF4220" evidence="2">
    <location>
        <begin position="50"/>
        <end position="385"/>
    </location>
</feature>
<proteinExistence type="predicted"/>
<protein>
    <recommendedName>
        <fullName evidence="2">DUF4220 domain-containing protein</fullName>
    </recommendedName>
</protein>
<feature type="transmembrane region" description="Helical" evidence="1">
    <location>
        <begin position="108"/>
        <end position="126"/>
    </location>
</feature>
<feature type="transmembrane region" description="Helical" evidence="1">
    <location>
        <begin position="81"/>
        <end position="101"/>
    </location>
</feature>
<keyword evidence="1" id="KW-1133">Transmembrane helix</keyword>
<feature type="transmembrane region" description="Helical" evidence="1">
    <location>
        <begin position="276"/>
        <end position="299"/>
    </location>
</feature>
<evidence type="ECO:0000313" key="4">
    <source>
        <dbReference type="Proteomes" id="UP001231189"/>
    </source>
</evidence>
<feature type="transmembrane region" description="Helical" evidence="1">
    <location>
        <begin position="47"/>
        <end position="69"/>
    </location>
</feature>
<evidence type="ECO:0000313" key="3">
    <source>
        <dbReference type="EMBL" id="KAK1629522.1"/>
    </source>
</evidence>
<evidence type="ECO:0000256" key="1">
    <source>
        <dbReference type="SAM" id="Phobius"/>
    </source>
</evidence>
<dbReference type="Proteomes" id="UP001231189">
    <property type="component" value="Unassembled WGS sequence"/>
</dbReference>
<feature type="transmembrane region" description="Helical" evidence="1">
    <location>
        <begin position="132"/>
        <end position="148"/>
    </location>
</feature>
<dbReference type="PANTHER" id="PTHR31325">
    <property type="entry name" value="OS01G0798800 PROTEIN-RELATED"/>
    <property type="match status" value="1"/>
</dbReference>
<organism evidence="3 4">
    <name type="scientific">Lolium multiflorum</name>
    <name type="common">Italian ryegrass</name>
    <name type="synonym">Lolium perenne subsp. multiflorum</name>
    <dbReference type="NCBI Taxonomy" id="4521"/>
    <lineage>
        <taxon>Eukaryota</taxon>
        <taxon>Viridiplantae</taxon>
        <taxon>Streptophyta</taxon>
        <taxon>Embryophyta</taxon>
        <taxon>Tracheophyta</taxon>
        <taxon>Spermatophyta</taxon>
        <taxon>Magnoliopsida</taxon>
        <taxon>Liliopsida</taxon>
        <taxon>Poales</taxon>
        <taxon>Poaceae</taxon>
        <taxon>BOP clade</taxon>
        <taxon>Pooideae</taxon>
        <taxon>Poodae</taxon>
        <taxon>Poeae</taxon>
        <taxon>Poeae Chloroplast Group 2 (Poeae type)</taxon>
        <taxon>Loliodinae</taxon>
        <taxon>Loliinae</taxon>
        <taxon>Lolium</taxon>
    </lineage>
</organism>
<keyword evidence="4" id="KW-1185">Reference proteome</keyword>
<dbReference type="Pfam" id="PF13968">
    <property type="entry name" value="DUF4220"/>
    <property type="match status" value="1"/>
</dbReference>
<keyword evidence="1" id="KW-0812">Transmembrane</keyword>
<accession>A0AAD8VZL7</accession>
<name>A0AAD8VZL7_LOLMU</name>
<comment type="caution">
    <text evidence="3">The sequence shown here is derived from an EMBL/GenBank/DDBJ whole genome shotgun (WGS) entry which is preliminary data.</text>
</comment>
<dbReference type="Pfam" id="PF04578">
    <property type="entry name" value="DUF594"/>
    <property type="match status" value="1"/>
</dbReference>
<dbReference type="InterPro" id="IPR025315">
    <property type="entry name" value="DUF4220"/>
</dbReference>